<dbReference type="SUPFAM" id="SSF51126">
    <property type="entry name" value="Pectin lyase-like"/>
    <property type="match status" value="1"/>
</dbReference>
<dbReference type="InterPro" id="IPR011050">
    <property type="entry name" value="Pectin_lyase_fold/virulence"/>
</dbReference>
<organism evidence="3 4">
    <name type="scientific">Echinimonas agarilytica</name>
    <dbReference type="NCBI Taxonomy" id="1215918"/>
    <lineage>
        <taxon>Bacteria</taxon>
        <taxon>Pseudomonadati</taxon>
        <taxon>Pseudomonadota</taxon>
        <taxon>Gammaproteobacteria</taxon>
        <taxon>Alteromonadales</taxon>
        <taxon>Echinimonadaceae</taxon>
        <taxon>Echinimonas</taxon>
    </lineage>
</organism>
<dbReference type="Gene3D" id="2.80.10.50">
    <property type="match status" value="1"/>
</dbReference>
<dbReference type="PROSITE" id="PS50231">
    <property type="entry name" value="RICIN_B_LECTIN"/>
    <property type="match status" value="1"/>
</dbReference>
<proteinExistence type="predicted"/>
<dbReference type="SUPFAM" id="SSF50370">
    <property type="entry name" value="Ricin B-like lectins"/>
    <property type="match status" value="1"/>
</dbReference>
<dbReference type="Gene3D" id="2.60.350.10">
    <property type="entry name" value="Dextranase, N-terminal"/>
    <property type="match status" value="1"/>
</dbReference>
<feature type="domain" description="Ricin B lectin" evidence="2">
    <location>
        <begin position="558"/>
        <end position="694"/>
    </location>
</feature>
<feature type="signal peptide" evidence="1">
    <location>
        <begin position="1"/>
        <end position="18"/>
    </location>
</feature>
<gene>
    <name evidence="3" type="ORF">NAF29_00630</name>
</gene>
<dbReference type="InterPro" id="IPR012334">
    <property type="entry name" value="Pectin_lyas_fold"/>
</dbReference>
<dbReference type="AlphaFoldDB" id="A0AA42B680"/>
<reference evidence="3 4" key="1">
    <citation type="journal article" date="2013" name="Antonie Van Leeuwenhoek">
        <title>Echinimonas agarilytica gen. nov., sp. nov., a new gammaproteobacterium isolated from the sea urchin Strongylocentrotus intermedius.</title>
        <authorList>
            <person name="Nedashkovskaya O.I."/>
            <person name="Stenkova A.M."/>
            <person name="Zhukova N.V."/>
            <person name="Van Trappen S."/>
            <person name="Lee J.S."/>
            <person name="Kim S.B."/>
        </authorList>
    </citation>
    <scope>NUCLEOTIDE SEQUENCE [LARGE SCALE GENOMIC DNA]</scope>
    <source>
        <strain evidence="3 4">KMM 6351</strain>
    </source>
</reference>
<dbReference type="CDD" id="cd00161">
    <property type="entry name" value="beta-trefoil_Ricin-like"/>
    <property type="match status" value="1"/>
</dbReference>
<dbReference type="RefSeq" id="WP_251259493.1">
    <property type="nucleotide sequence ID" value="NZ_JAMQGP010000001.1"/>
</dbReference>
<dbReference type="Proteomes" id="UP001165393">
    <property type="component" value="Unassembled WGS sequence"/>
</dbReference>
<evidence type="ECO:0000259" key="2">
    <source>
        <dbReference type="SMART" id="SM00458"/>
    </source>
</evidence>
<evidence type="ECO:0000313" key="3">
    <source>
        <dbReference type="EMBL" id="MCM2678176.1"/>
    </source>
</evidence>
<feature type="chain" id="PRO_5041299590" evidence="1">
    <location>
        <begin position="19"/>
        <end position="697"/>
    </location>
</feature>
<dbReference type="SMART" id="SM00458">
    <property type="entry name" value="RICIN"/>
    <property type="match status" value="1"/>
</dbReference>
<dbReference type="InterPro" id="IPR035953">
    <property type="entry name" value="Dextranase_N-ter"/>
</dbReference>
<evidence type="ECO:0000256" key="1">
    <source>
        <dbReference type="SAM" id="SignalP"/>
    </source>
</evidence>
<dbReference type="InterPro" id="IPR000772">
    <property type="entry name" value="Ricin_B_lectin"/>
</dbReference>
<sequence length="697" mass="76306">MRIIIATLALLFSITAWAVNIPSWPAAQGNLKVSNYYTVKVKQGNSSFQTVKTLMTNSQNELIASSENNLFKDRTFNFAPFSFNPAAGAVTIQVIKKNMSGNVTNNAANVELMNADGSKTKISNTTVQFKLNSPKYVAVNFQLDANKKSNNGHEVIKHMLMIFADPINSDLNEPSGSGKVVYSNSTTQNQMRNADILVFRNGYHDVVGRFGLQGIQIRAGAKVWLAPGAVVAGSISGVNNNNEKGFNHAPNVEIYGRGLLYMGEHRNNVNNPNSGPFWRPNDPDYVHSGAMTEAISLEGAKNVKIRGIIVGDLMWHGIVIGENGVIDRVKIWGWHGNNDGMRPGDGSMVKNNFIRPVDDAFYAYAMTAENNVIWPSYNGGVITAGWVGKYNTGGIVLNDTKVIYPEWTARANNNGLVMSQLGDTQECTSITVNGMEVWGDPIAIFNLKPSSRRHESPSWNNQSYNPGVHKVVINNLTIHGKQQEPSLLQSDSAWKVKGVKLHNAKIEGFANRYLTNSDRSNSSLFEGNNLTNNNYFQITSDGDDNGGDNGGSGDVSNGTYYLQAAHSGKYIEVAGFSTQNGGNIQQWGGQNGNQKKWTITHVSGGYYKLINVLSGKAMDVDFGSLDNKANILQWGFSGDDNQLFKFVDQGAGYYNIRNKNSDKCVDVANFSQDDRANVHQWGCSGNSNQEFKLISAN</sequence>
<dbReference type="InterPro" id="IPR035992">
    <property type="entry name" value="Ricin_B-like_lectins"/>
</dbReference>
<comment type="caution">
    <text evidence="3">The sequence shown here is derived from an EMBL/GenBank/DDBJ whole genome shotgun (WGS) entry which is preliminary data.</text>
</comment>
<dbReference type="EMBL" id="JAMQGP010000001">
    <property type="protein sequence ID" value="MCM2678176.1"/>
    <property type="molecule type" value="Genomic_DNA"/>
</dbReference>
<dbReference type="Pfam" id="PF14200">
    <property type="entry name" value="RicinB_lectin_2"/>
    <property type="match status" value="2"/>
</dbReference>
<evidence type="ECO:0000313" key="4">
    <source>
        <dbReference type="Proteomes" id="UP001165393"/>
    </source>
</evidence>
<protein>
    <submittedName>
        <fullName evidence="3">RICIN domain-containing protein</fullName>
    </submittedName>
</protein>
<dbReference type="Gene3D" id="2.160.20.10">
    <property type="entry name" value="Single-stranded right-handed beta-helix, Pectin lyase-like"/>
    <property type="match status" value="1"/>
</dbReference>
<keyword evidence="4" id="KW-1185">Reference proteome</keyword>
<accession>A0AA42B680</accession>
<keyword evidence="1" id="KW-0732">Signal</keyword>
<name>A0AA42B680_9GAMM</name>